<keyword evidence="2" id="KW-0614">Plasmid</keyword>
<gene>
    <name evidence="2" type="ORF">TTHNP2_00010</name>
</gene>
<feature type="region of interest" description="Disordered" evidence="1">
    <location>
        <begin position="56"/>
        <end position="87"/>
    </location>
</feature>
<dbReference type="Proteomes" id="UP000279841">
    <property type="component" value="Plasmid 2"/>
</dbReference>
<evidence type="ECO:0008006" key="4">
    <source>
        <dbReference type="Google" id="ProtNLM"/>
    </source>
</evidence>
<accession>A0A3P4ATI2</accession>
<geneLocation type="plasmid" evidence="2 3">
    <name>2</name>
</geneLocation>
<dbReference type="EMBL" id="LR027518">
    <property type="protein sequence ID" value="VCU54485.1"/>
    <property type="molecule type" value="Genomic_DNA"/>
</dbReference>
<evidence type="ECO:0000256" key="1">
    <source>
        <dbReference type="SAM" id="MobiDB-lite"/>
    </source>
</evidence>
<name>A0A3P4ATI2_THETH</name>
<sequence>METPIRPGSFHNEEARKTLASILNLLQKDRALGERALRLWAAMHGLDPEEALALARSGEAEAPTSQEAPPSPAPEAPPPSSGSAVQEGTFAVQHSVSTPPKVDHLEFPLEAAGGRCPPSGFTPGRWDNECCTATPKPMMTVQDGENRALAWVRRLLQQTLAETPEDDPRHQALQDLLALAEEKGLEAGPLRLLLLLAALGRRYLRERFGPKAARKAGQAVFHLPVDLVASFLGVHRTTVWRWAAPLEEAGLIRSKTHVATAVRGGEAQNLNTGTVWAVRLKPGRARFEHGDLTHPWRDMAKDLEEGRTAFRVIYPKGKRRKKGDQTERLRPERVSLELLVKWTLGIREVPALDFLRPAPTENPTIEAAFLLAEMEAQDRPTVIDLLSERMAHELGDPHSRRFYAGLLWKVVEGKLSPHALVHAYHRARAAVREGYARRGGAFLQHLLEAAA</sequence>
<reference evidence="2 3" key="1">
    <citation type="submission" date="2018-10" db="EMBL/GenBank/DDBJ databases">
        <authorList>
            <person name="Peiro R."/>
            <person name="Begona"/>
            <person name="Cbmso G."/>
            <person name="Lopez M."/>
            <person name="Gonzalez S."/>
            <person name="Sacristan E."/>
            <person name="Castillo E."/>
        </authorList>
    </citation>
    <scope>NUCLEOTIDE SEQUENCE [LARGE SCALE GENOMIC DNA]</scope>
    <source>
        <strain evidence="2">TTHNAR1</strain>
        <plasmid evidence="3">2</plasmid>
    </source>
</reference>
<feature type="compositionally biased region" description="Pro residues" evidence="1">
    <location>
        <begin position="69"/>
        <end position="80"/>
    </location>
</feature>
<dbReference type="AlphaFoldDB" id="A0A3P4ATI2"/>
<evidence type="ECO:0000313" key="2">
    <source>
        <dbReference type="EMBL" id="VCU54485.1"/>
    </source>
</evidence>
<protein>
    <recommendedName>
        <fullName evidence="4">Replication protein</fullName>
    </recommendedName>
</protein>
<proteinExistence type="predicted"/>
<organism evidence="2 3">
    <name type="scientific">Thermus thermophilus</name>
    <dbReference type="NCBI Taxonomy" id="274"/>
    <lineage>
        <taxon>Bacteria</taxon>
        <taxon>Thermotogati</taxon>
        <taxon>Deinococcota</taxon>
        <taxon>Deinococci</taxon>
        <taxon>Thermales</taxon>
        <taxon>Thermaceae</taxon>
        <taxon>Thermus</taxon>
    </lineage>
</organism>
<evidence type="ECO:0000313" key="3">
    <source>
        <dbReference type="Proteomes" id="UP000279841"/>
    </source>
</evidence>